<dbReference type="Pfam" id="PF12937">
    <property type="entry name" value="F-box-like"/>
    <property type="match status" value="1"/>
</dbReference>
<feature type="region of interest" description="Disordered" evidence="2">
    <location>
        <begin position="693"/>
        <end position="715"/>
    </location>
</feature>
<dbReference type="SMART" id="SM00367">
    <property type="entry name" value="LRR_CC"/>
    <property type="match status" value="11"/>
</dbReference>
<evidence type="ECO:0000313" key="6">
    <source>
        <dbReference type="Proteomes" id="UP000076727"/>
    </source>
</evidence>
<evidence type="ECO:0000313" key="5">
    <source>
        <dbReference type="EMBL" id="KZT72505.1"/>
    </source>
</evidence>
<dbReference type="Pfam" id="PF25372">
    <property type="entry name" value="DUF7885"/>
    <property type="match status" value="1"/>
</dbReference>
<sequence>MYRSHSPAQSTTSASDDEEENLNKSTYFAAPDALTITPAQWSSRLQPFPLPSVSDAPSLSPTFRLPPEILIHILKHLHSSKDLYHALLVSRAWCECSVELLWYRPNFTRLSTLVKMMRVLSRQDQTFEYARFIRRLNFIYLGSEMTDSLLSRLANCTRLERLTLINCTSITDDALARVLPSCHNLVALDLTSVGDVTDRTVAMLAAATSKLQGINLGGCKKLTDASVLALAANCPLLRRVKLSGVELITDESISALARSCPLLLEIDLQNCKLITDASVRNIWTHLTMMREMKLLQCVELTDLAFPAPPRVDQQLPGPNPFPAYNAPALGSLPPLRITNMFEHLRMLDLTACSQITDDAIEGIISVAPKIRNLVLAKCSLLTDAAVESICKLEKHLHYLHLGHASAITDRSVRSLARSCTRLRYVDFANCTELTDMSVYELCSLQKLRRIGLVRVTNLTDQAIYALGDRHATLERIHLSYCDQITVTSIHFLLQKLPKVTHLSLTGIPSFRRPELQQFCRPPPQDFNTSQRAAFCVYSGRGVQELRQFLMELFTHVMDDTGSIDEDVQYERRYDTDYGHYDTEPGDADEEDDDDDDDDAEFYNNPNIVVTRGGYRADPPVVFRNYVPPTTGASASVPHPAAVSRELAMLRDRGSYPVPRSAVIVQPHPTSSQLAAGPSRRTRGGFGQQPIIEASTSPAPSDVASNQSGGTNESTGTAFFRTYADRPTSGGARNGVMTPDLVFAEIGHGRGADPGPSTTYSYPQNRAGTTSMNAAALYGMQPVAQAFANIHSGSTMTNGHRLPVVDRDVPMDYPDPRSILVDSSNSYQHGSGRGEASPPWTGSAHHHENETRSLSSSPTSRELQESIHSALGPQSGFFEGREGDGRGRSVKRSLRNTITAAEQYASSFFFGGRGSGGGHEGSGGPATSREADSHGH</sequence>
<dbReference type="AlphaFoldDB" id="A0A165SUG4"/>
<dbReference type="InterPro" id="IPR001810">
    <property type="entry name" value="F-box_dom"/>
</dbReference>
<feature type="region of interest" description="Disordered" evidence="2">
    <location>
        <begin position="907"/>
        <end position="935"/>
    </location>
</feature>
<evidence type="ECO:0000256" key="1">
    <source>
        <dbReference type="ARBA" id="ARBA00022786"/>
    </source>
</evidence>
<evidence type="ECO:0000259" key="4">
    <source>
        <dbReference type="Pfam" id="PF25372"/>
    </source>
</evidence>
<name>A0A165SUG4_9APHY</name>
<dbReference type="InterPro" id="IPR050648">
    <property type="entry name" value="F-box_LRR-repeat"/>
</dbReference>
<feature type="compositionally biased region" description="Gly residues" evidence="2">
    <location>
        <begin position="910"/>
        <end position="923"/>
    </location>
</feature>
<dbReference type="CDD" id="cd09917">
    <property type="entry name" value="F-box_SF"/>
    <property type="match status" value="1"/>
</dbReference>
<dbReference type="OrthoDB" id="10257471at2759"/>
<dbReference type="STRING" id="1314783.A0A165SUG4"/>
<keyword evidence="1" id="KW-0833">Ubl conjugation pathway</keyword>
<dbReference type="InterPro" id="IPR006553">
    <property type="entry name" value="Leu-rich_rpt_Cys-con_subtyp"/>
</dbReference>
<dbReference type="PANTHER" id="PTHR13382">
    <property type="entry name" value="MITOCHONDRIAL ATP SYNTHASE COUPLING FACTOR B"/>
    <property type="match status" value="1"/>
</dbReference>
<reference evidence="5 6" key="1">
    <citation type="journal article" date="2016" name="Mol. Biol. Evol.">
        <title>Comparative Genomics of Early-Diverging Mushroom-Forming Fungi Provides Insights into the Origins of Lignocellulose Decay Capabilities.</title>
        <authorList>
            <person name="Nagy L.G."/>
            <person name="Riley R."/>
            <person name="Tritt A."/>
            <person name="Adam C."/>
            <person name="Daum C."/>
            <person name="Floudas D."/>
            <person name="Sun H."/>
            <person name="Yadav J.S."/>
            <person name="Pangilinan J."/>
            <person name="Larsson K.H."/>
            <person name="Matsuura K."/>
            <person name="Barry K."/>
            <person name="Labutti K."/>
            <person name="Kuo R."/>
            <person name="Ohm R.A."/>
            <person name="Bhattacharya S.S."/>
            <person name="Shirouzu T."/>
            <person name="Yoshinaga Y."/>
            <person name="Martin F.M."/>
            <person name="Grigoriev I.V."/>
            <person name="Hibbett D.S."/>
        </authorList>
    </citation>
    <scope>NUCLEOTIDE SEQUENCE [LARGE SCALE GENOMIC DNA]</scope>
    <source>
        <strain evidence="5 6">L-15889</strain>
    </source>
</reference>
<evidence type="ECO:0000256" key="2">
    <source>
        <dbReference type="SAM" id="MobiDB-lite"/>
    </source>
</evidence>
<proteinExistence type="predicted"/>
<evidence type="ECO:0000259" key="3">
    <source>
        <dbReference type="Pfam" id="PF12937"/>
    </source>
</evidence>
<feature type="domain" description="F-box/LRR-repeat protein 15-like leucin rich repeat" evidence="4">
    <location>
        <begin position="144"/>
        <end position="300"/>
    </location>
</feature>
<feature type="region of interest" description="Disordered" evidence="2">
    <location>
        <begin position="1"/>
        <end position="21"/>
    </location>
</feature>
<dbReference type="Proteomes" id="UP000076727">
    <property type="component" value="Unassembled WGS sequence"/>
</dbReference>
<feature type="region of interest" description="Disordered" evidence="2">
    <location>
        <begin position="792"/>
        <end position="889"/>
    </location>
</feature>
<feature type="compositionally biased region" description="Acidic residues" evidence="2">
    <location>
        <begin position="583"/>
        <end position="600"/>
    </location>
</feature>
<dbReference type="SUPFAM" id="SSF52047">
    <property type="entry name" value="RNI-like"/>
    <property type="match status" value="2"/>
</dbReference>
<protein>
    <submittedName>
        <fullName evidence="5">RNI-like protein</fullName>
    </submittedName>
</protein>
<feature type="compositionally biased region" description="Polar residues" evidence="2">
    <location>
        <begin position="1"/>
        <end position="14"/>
    </location>
</feature>
<dbReference type="InterPro" id="IPR036047">
    <property type="entry name" value="F-box-like_dom_sf"/>
</dbReference>
<dbReference type="Gene3D" id="3.80.10.10">
    <property type="entry name" value="Ribonuclease Inhibitor"/>
    <property type="match status" value="3"/>
</dbReference>
<keyword evidence="6" id="KW-1185">Reference proteome</keyword>
<dbReference type="GO" id="GO:0005737">
    <property type="term" value="C:cytoplasm"/>
    <property type="evidence" value="ECO:0007669"/>
    <property type="project" value="TreeGrafter"/>
</dbReference>
<feature type="compositionally biased region" description="Polar residues" evidence="2">
    <location>
        <begin position="851"/>
        <end position="860"/>
    </location>
</feature>
<dbReference type="InterPro" id="IPR032675">
    <property type="entry name" value="LRR_dom_sf"/>
</dbReference>
<organism evidence="5 6">
    <name type="scientific">Daedalea quercina L-15889</name>
    <dbReference type="NCBI Taxonomy" id="1314783"/>
    <lineage>
        <taxon>Eukaryota</taxon>
        <taxon>Fungi</taxon>
        <taxon>Dikarya</taxon>
        <taxon>Basidiomycota</taxon>
        <taxon>Agaricomycotina</taxon>
        <taxon>Agaricomycetes</taxon>
        <taxon>Polyporales</taxon>
        <taxon>Fomitopsis</taxon>
    </lineage>
</organism>
<feature type="region of interest" description="Disordered" evidence="2">
    <location>
        <begin position="576"/>
        <end position="604"/>
    </location>
</feature>
<dbReference type="PANTHER" id="PTHR13382:SF67">
    <property type="entry name" value="SCF E3 UBIQUITIN LIGASE COMPLEX F-BOX PROTEIN POF2"/>
    <property type="match status" value="1"/>
</dbReference>
<accession>A0A165SUG4</accession>
<feature type="domain" description="F-box" evidence="3">
    <location>
        <begin position="64"/>
        <end position="107"/>
    </location>
</feature>
<dbReference type="SUPFAM" id="SSF81383">
    <property type="entry name" value="F-box domain"/>
    <property type="match status" value="1"/>
</dbReference>
<dbReference type="InterPro" id="IPR057207">
    <property type="entry name" value="FBXL15_LRR"/>
</dbReference>
<gene>
    <name evidence="5" type="ORF">DAEQUDRAFT_685472</name>
</gene>
<dbReference type="EMBL" id="KV429040">
    <property type="protein sequence ID" value="KZT72505.1"/>
    <property type="molecule type" value="Genomic_DNA"/>
</dbReference>